<dbReference type="Pfam" id="PF00685">
    <property type="entry name" value="Sulfotransfer_1"/>
    <property type="match status" value="1"/>
</dbReference>
<dbReference type="SUPFAM" id="SSF52540">
    <property type="entry name" value="P-loop containing nucleoside triphosphate hydrolases"/>
    <property type="match status" value="1"/>
</dbReference>
<sequence>MGSDWHPEFIVIGAAKAATTWIQMQLQANPVIFMPDPEPHYFSREFGQGEAFYASFFSGRPADGALIGEKSADYLSYDQAPARIAAMLPKVRLVVQLRDPVERAYSDYKMLFRRGTVRGQPEEYLSSLDNPQPRFLNDGLYGKHLSRWLDHFEREQLFAFRFEDVARDPEQVVRLTSEHIGAPVLFDPGLANKHENSSKSPLLPLPLRKALAPLKDTVRPVRGTRLFEGARSLLARQVAYPPLRPDLRERLTEFYQKDIDLAEKLLGLDLSHWKVPASEIAA</sequence>
<dbReference type="InterPro" id="IPR027417">
    <property type="entry name" value="P-loop_NTPase"/>
</dbReference>
<evidence type="ECO:0000256" key="1">
    <source>
        <dbReference type="ARBA" id="ARBA00022679"/>
    </source>
</evidence>
<protein>
    <submittedName>
        <fullName evidence="4">Sulfotransferase</fullName>
    </submittedName>
</protein>
<keyword evidence="1" id="KW-0808">Transferase</keyword>
<dbReference type="EMBL" id="JAHFVK010000001">
    <property type="protein sequence ID" value="MBT2134053.1"/>
    <property type="molecule type" value="Genomic_DNA"/>
</dbReference>
<evidence type="ECO:0000259" key="3">
    <source>
        <dbReference type="Pfam" id="PF00685"/>
    </source>
</evidence>
<dbReference type="PANTHER" id="PTHR10605">
    <property type="entry name" value="HEPARAN SULFATE SULFOTRANSFERASE"/>
    <property type="match status" value="1"/>
</dbReference>
<evidence type="ECO:0000313" key="5">
    <source>
        <dbReference type="Proteomes" id="UP000811255"/>
    </source>
</evidence>
<dbReference type="InterPro" id="IPR000863">
    <property type="entry name" value="Sulfotransferase_dom"/>
</dbReference>
<keyword evidence="2" id="KW-0325">Glycoprotein</keyword>
<feature type="domain" description="Sulfotransferase" evidence="3">
    <location>
        <begin position="80"/>
        <end position="184"/>
    </location>
</feature>
<dbReference type="Gene3D" id="3.40.50.300">
    <property type="entry name" value="P-loop containing nucleotide triphosphate hydrolases"/>
    <property type="match status" value="1"/>
</dbReference>
<proteinExistence type="predicted"/>
<accession>A0ABS5W449</accession>
<organism evidence="4 5">
    <name type="scientific">Croceibacterium selenioxidans</name>
    <dbReference type="NCBI Taxonomy" id="2838833"/>
    <lineage>
        <taxon>Bacteria</taxon>
        <taxon>Pseudomonadati</taxon>
        <taxon>Pseudomonadota</taxon>
        <taxon>Alphaproteobacteria</taxon>
        <taxon>Sphingomonadales</taxon>
        <taxon>Erythrobacteraceae</taxon>
        <taxon>Croceibacterium</taxon>
    </lineage>
</organism>
<dbReference type="Proteomes" id="UP000811255">
    <property type="component" value="Unassembled WGS sequence"/>
</dbReference>
<evidence type="ECO:0000256" key="2">
    <source>
        <dbReference type="ARBA" id="ARBA00023180"/>
    </source>
</evidence>
<reference evidence="4 5" key="1">
    <citation type="submission" date="2021-05" db="EMBL/GenBank/DDBJ databases">
        <title>Croceibacterium sp. LX-88 genome sequence.</title>
        <authorList>
            <person name="Luo X."/>
        </authorList>
    </citation>
    <scope>NUCLEOTIDE SEQUENCE [LARGE SCALE GENOMIC DNA]</scope>
    <source>
        <strain evidence="4 5">LX-88</strain>
    </source>
</reference>
<gene>
    <name evidence="4" type="ORF">KK137_06870</name>
</gene>
<name>A0ABS5W449_9SPHN</name>
<comment type="caution">
    <text evidence="4">The sequence shown here is derived from an EMBL/GenBank/DDBJ whole genome shotgun (WGS) entry which is preliminary data.</text>
</comment>
<evidence type="ECO:0000313" key="4">
    <source>
        <dbReference type="EMBL" id="MBT2134053.1"/>
    </source>
</evidence>
<dbReference type="PANTHER" id="PTHR10605:SF56">
    <property type="entry name" value="BIFUNCTIONAL HEPARAN SULFATE N-DEACETYLASE_N-SULFOTRANSFERASE"/>
    <property type="match status" value="1"/>
</dbReference>
<keyword evidence="5" id="KW-1185">Reference proteome</keyword>
<dbReference type="InterPro" id="IPR037359">
    <property type="entry name" value="NST/OST"/>
</dbReference>